<keyword evidence="3" id="KW-1185">Reference proteome</keyword>
<dbReference type="EMBL" id="JAJVKT010000014">
    <property type="protein sequence ID" value="MCE7509449.1"/>
    <property type="molecule type" value="Genomic_DNA"/>
</dbReference>
<dbReference type="AlphaFoldDB" id="A0A9Q3W6J3"/>
<accession>A0A9Q3W6J3</accession>
<protein>
    <submittedName>
        <fullName evidence="2">Uncharacterized protein</fullName>
    </submittedName>
</protein>
<sequence length="179" mass="20385">MLRTSPKCAACNKKVTTDKAVVSESGRLFCCQAHYDWFFAGPDKPPLDPRKAPVIYRRTPASVTWGLLAVFLLCLGVFLWDGVKLWLGKPVDVVLFVVMAVSLLSTVIVYGFIYRWLRAFEVVMAHREPGMSDRDFAGHLERLYRKKQLSKWELLWGARQISSPELAAVVRKIRSGEIR</sequence>
<feature type="transmembrane region" description="Helical" evidence="1">
    <location>
        <begin position="93"/>
        <end position="117"/>
    </location>
</feature>
<dbReference type="RefSeq" id="WP_233925889.1">
    <property type="nucleotide sequence ID" value="NZ_CP136538.1"/>
</dbReference>
<keyword evidence="1" id="KW-0472">Membrane</keyword>
<keyword evidence="1" id="KW-0812">Transmembrane</keyword>
<evidence type="ECO:0000313" key="2">
    <source>
        <dbReference type="EMBL" id="MCE7509449.1"/>
    </source>
</evidence>
<reference evidence="2" key="1">
    <citation type="submission" date="2022-01" db="EMBL/GenBank/DDBJ databases">
        <authorList>
            <person name="Karlyshev A.V."/>
            <person name="Jaspars M."/>
        </authorList>
    </citation>
    <scope>NUCLEOTIDE SEQUENCE</scope>
    <source>
        <strain evidence="2">AGSA3-2</strain>
    </source>
</reference>
<dbReference type="Proteomes" id="UP001107961">
    <property type="component" value="Unassembled WGS sequence"/>
</dbReference>
<proteinExistence type="predicted"/>
<comment type="caution">
    <text evidence="2">The sequence shown here is derived from an EMBL/GenBank/DDBJ whole genome shotgun (WGS) entry which is preliminary data.</text>
</comment>
<evidence type="ECO:0000313" key="3">
    <source>
        <dbReference type="Proteomes" id="UP001107961"/>
    </source>
</evidence>
<organism evidence="2 3">
    <name type="scientific">Alloalcanivorax xenomutans</name>
    <dbReference type="NCBI Taxonomy" id="1094342"/>
    <lineage>
        <taxon>Bacteria</taxon>
        <taxon>Pseudomonadati</taxon>
        <taxon>Pseudomonadota</taxon>
        <taxon>Gammaproteobacteria</taxon>
        <taxon>Oceanospirillales</taxon>
        <taxon>Alcanivoracaceae</taxon>
        <taxon>Alloalcanivorax</taxon>
    </lineage>
</organism>
<keyword evidence="1" id="KW-1133">Transmembrane helix</keyword>
<feature type="transmembrane region" description="Helical" evidence="1">
    <location>
        <begin position="65"/>
        <end position="87"/>
    </location>
</feature>
<gene>
    <name evidence="2" type="ORF">LZG35_12430</name>
</gene>
<dbReference type="GeneID" id="94685393"/>
<evidence type="ECO:0000256" key="1">
    <source>
        <dbReference type="SAM" id="Phobius"/>
    </source>
</evidence>
<name>A0A9Q3W6J3_9GAMM</name>